<dbReference type="InterPro" id="IPR010982">
    <property type="entry name" value="Lambda_DNA-bd_dom_sf"/>
</dbReference>
<dbReference type="InterPro" id="IPR041413">
    <property type="entry name" value="MLTR_LBD"/>
</dbReference>
<protein>
    <submittedName>
        <fullName evidence="2">Helix-turn-helix transcriptional regulator</fullName>
    </submittedName>
</protein>
<gene>
    <name evidence="2" type="ORF">ACFQ16_21205</name>
</gene>
<accession>A0ABW3G078</accession>
<dbReference type="RefSeq" id="WP_263248950.1">
    <property type="nucleotide sequence ID" value="NZ_BAABLT010000004.1"/>
</dbReference>
<dbReference type="InterPro" id="IPR001387">
    <property type="entry name" value="Cro/C1-type_HTH"/>
</dbReference>
<reference evidence="3" key="1">
    <citation type="journal article" date="2019" name="Int. J. Syst. Evol. Microbiol.">
        <title>The Global Catalogue of Microorganisms (GCM) 10K type strain sequencing project: providing services to taxonomists for standard genome sequencing and annotation.</title>
        <authorList>
            <consortium name="The Broad Institute Genomics Platform"/>
            <consortium name="The Broad Institute Genome Sequencing Center for Infectious Disease"/>
            <person name="Wu L."/>
            <person name="Ma J."/>
        </authorList>
    </citation>
    <scope>NUCLEOTIDE SEQUENCE [LARGE SCALE GENOMIC DNA]</scope>
    <source>
        <strain evidence="3">CCUG 56401</strain>
    </source>
</reference>
<feature type="domain" description="HTH cro/C1-type" evidence="1">
    <location>
        <begin position="12"/>
        <end position="84"/>
    </location>
</feature>
<evidence type="ECO:0000313" key="3">
    <source>
        <dbReference type="Proteomes" id="UP001597018"/>
    </source>
</evidence>
<proteinExistence type="predicted"/>
<comment type="caution">
    <text evidence="2">The sequence shown here is derived from an EMBL/GenBank/DDBJ whole genome shotgun (WGS) entry which is preliminary data.</text>
</comment>
<sequence length="270" mass="31194">MHEAARRALGRFLRTRRERLTPEAVGLPRVGRRRTRGLRREEVAELSGVSVSWYTWLEQGRDINVSRQVLGAVAAALAMSASERRHLYLLAGELPPESGPARELGHLRDVVARLWPQPSCLRDAHWDLLDWNPAEAALFTDFAALPPHRRNMLWLMFGWRPMRRLLVDWEVHARHLLAQFHALADRKPTDTRFAEVVAGLRETDADFRCWWERYDVAAFEPVHREYRHPRVGALRLRTTKLLAAEDVDVQIITRAPADAESADRMRALTR</sequence>
<dbReference type="Pfam" id="PF13560">
    <property type="entry name" value="HTH_31"/>
    <property type="match status" value="1"/>
</dbReference>
<dbReference type="SMART" id="SM00530">
    <property type="entry name" value="HTH_XRE"/>
    <property type="match status" value="1"/>
</dbReference>
<evidence type="ECO:0000259" key="1">
    <source>
        <dbReference type="SMART" id="SM00530"/>
    </source>
</evidence>
<dbReference type="EMBL" id="JBHTIW010000019">
    <property type="protein sequence ID" value="MFD0922271.1"/>
    <property type="molecule type" value="Genomic_DNA"/>
</dbReference>
<dbReference type="Pfam" id="PF17765">
    <property type="entry name" value="MLTR_LBD"/>
    <property type="match status" value="1"/>
</dbReference>
<evidence type="ECO:0000313" key="2">
    <source>
        <dbReference type="EMBL" id="MFD0922271.1"/>
    </source>
</evidence>
<dbReference type="Gene3D" id="3.30.450.180">
    <property type="match status" value="1"/>
</dbReference>
<organism evidence="2 3">
    <name type="scientific">Saccharopolyspora rosea</name>
    <dbReference type="NCBI Taxonomy" id="524884"/>
    <lineage>
        <taxon>Bacteria</taxon>
        <taxon>Bacillati</taxon>
        <taxon>Actinomycetota</taxon>
        <taxon>Actinomycetes</taxon>
        <taxon>Pseudonocardiales</taxon>
        <taxon>Pseudonocardiaceae</taxon>
        <taxon>Saccharopolyspora</taxon>
    </lineage>
</organism>
<dbReference type="Gene3D" id="1.10.260.40">
    <property type="entry name" value="lambda repressor-like DNA-binding domains"/>
    <property type="match status" value="1"/>
</dbReference>
<dbReference type="SUPFAM" id="SSF47413">
    <property type="entry name" value="lambda repressor-like DNA-binding domains"/>
    <property type="match status" value="1"/>
</dbReference>
<name>A0ABW3G078_9PSEU</name>
<dbReference type="PANTHER" id="PTHR35010">
    <property type="entry name" value="BLL4672 PROTEIN-RELATED"/>
    <property type="match status" value="1"/>
</dbReference>
<dbReference type="Proteomes" id="UP001597018">
    <property type="component" value="Unassembled WGS sequence"/>
</dbReference>
<keyword evidence="3" id="KW-1185">Reference proteome</keyword>